<keyword evidence="5" id="KW-1185">Reference proteome</keyword>
<evidence type="ECO:0000313" key="4">
    <source>
        <dbReference type="Proteomes" id="UP000078550"/>
    </source>
</evidence>
<feature type="transmembrane region" description="Helical" evidence="1">
    <location>
        <begin position="16"/>
        <end position="35"/>
    </location>
</feature>
<dbReference type="EMBL" id="FLRE01000070">
    <property type="protein sequence ID" value="SBT34034.1"/>
    <property type="molecule type" value="Genomic_DNA"/>
</dbReference>
<reference evidence="4 5" key="2">
    <citation type="submission" date="2016-05" db="EMBL/GenBank/DDBJ databases">
        <authorList>
            <person name="Naeem Raeece"/>
        </authorList>
    </citation>
    <scope>NUCLEOTIDE SEQUENCE [LARGE SCALE GENOMIC DNA]</scope>
</reference>
<evidence type="ECO:0000313" key="2">
    <source>
        <dbReference type="EMBL" id="SBT33606.1"/>
    </source>
</evidence>
<sequence>MECIIIPNFCANYGRFYLFSLFFMYKVIFFLLFLYKFTTPSFYRCMHGWMNNCQKVSISSIQAHVNCKFIDHEKTCAQKNTGVLGA</sequence>
<protein>
    <submittedName>
        <fullName evidence="2">Uncharacterized protein</fullName>
    </submittedName>
</protein>
<keyword evidence="1" id="KW-0472">Membrane</keyword>
<dbReference type="EMBL" id="FLRD01000058">
    <property type="protein sequence ID" value="SBT33606.1"/>
    <property type="molecule type" value="Genomic_DNA"/>
</dbReference>
<dbReference type="Proteomes" id="UP000078555">
    <property type="component" value="Unassembled WGS sequence"/>
</dbReference>
<gene>
    <name evidence="2" type="ORF">POVWA1_017940</name>
    <name evidence="3" type="ORF">POVWA2_017840</name>
</gene>
<keyword evidence="1" id="KW-0812">Transmembrane</keyword>
<dbReference type="AlphaFoldDB" id="A0A1A8YPX1"/>
<evidence type="ECO:0000256" key="1">
    <source>
        <dbReference type="SAM" id="Phobius"/>
    </source>
</evidence>
<evidence type="ECO:0000313" key="3">
    <source>
        <dbReference type="EMBL" id="SBT34034.1"/>
    </source>
</evidence>
<dbReference type="Proteomes" id="UP000078550">
    <property type="component" value="Unassembled WGS sequence"/>
</dbReference>
<name>A0A1A8YPX1_PLAOA</name>
<keyword evidence="1" id="KW-1133">Transmembrane helix</keyword>
<organism evidence="2 5">
    <name type="scientific">Plasmodium ovale wallikeri</name>
    <dbReference type="NCBI Taxonomy" id="864142"/>
    <lineage>
        <taxon>Eukaryota</taxon>
        <taxon>Sar</taxon>
        <taxon>Alveolata</taxon>
        <taxon>Apicomplexa</taxon>
        <taxon>Aconoidasida</taxon>
        <taxon>Haemosporida</taxon>
        <taxon>Plasmodiidae</taxon>
        <taxon>Plasmodium</taxon>
        <taxon>Plasmodium (Plasmodium)</taxon>
    </lineage>
</organism>
<proteinExistence type="predicted"/>
<evidence type="ECO:0000313" key="5">
    <source>
        <dbReference type="Proteomes" id="UP000078555"/>
    </source>
</evidence>
<accession>A0A1A8YPX1</accession>
<reference evidence="2" key="1">
    <citation type="submission" date="2016-05" db="EMBL/GenBank/DDBJ databases">
        <authorList>
            <person name="Lavstsen T."/>
            <person name="Jespersen J.S."/>
        </authorList>
    </citation>
    <scope>NUCLEOTIDE SEQUENCE [LARGE SCALE GENOMIC DNA]</scope>
</reference>